<dbReference type="Gene3D" id="1.20.1250.20">
    <property type="entry name" value="MFS general substrate transporter like domains"/>
    <property type="match status" value="1"/>
</dbReference>
<evidence type="ECO:0000256" key="6">
    <source>
        <dbReference type="SAM" id="Phobius"/>
    </source>
</evidence>
<dbReference type="InterPro" id="IPR036259">
    <property type="entry name" value="MFS_trans_sf"/>
</dbReference>
<organism evidence="8 9">
    <name type="scientific">Amorphotheca resinae ATCC 22711</name>
    <dbReference type="NCBI Taxonomy" id="857342"/>
    <lineage>
        <taxon>Eukaryota</taxon>
        <taxon>Fungi</taxon>
        <taxon>Dikarya</taxon>
        <taxon>Ascomycota</taxon>
        <taxon>Pezizomycotina</taxon>
        <taxon>Leotiomycetes</taxon>
        <taxon>Helotiales</taxon>
        <taxon>Amorphothecaceae</taxon>
        <taxon>Amorphotheca</taxon>
    </lineage>
</organism>
<protein>
    <recommendedName>
        <fullName evidence="7">Major facilitator superfamily (MFS) profile domain-containing protein</fullName>
    </recommendedName>
</protein>
<evidence type="ECO:0000256" key="3">
    <source>
        <dbReference type="ARBA" id="ARBA00022989"/>
    </source>
</evidence>
<feature type="transmembrane region" description="Helical" evidence="6">
    <location>
        <begin position="278"/>
        <end position="297"/>
    </location>
</feature>
<dbReference type="Pfam" id="PF07690">
    <property type="entry name" value="MFS_1"/>
    <property type="match status" value="1"/>
</dbReference>
<feature type="transmembrane region" description="Helical" evidence="6">
    <location>
        <begin position="384"/>
        <end position="404"/>
    </location>
</feature>
<evidence type="ECO:0000256" key="4">
    <source>
        <dbReference type="ARBA" id="ARBA00023136"/>
    </source>
</evidence>
<dbReference type="AlphaFoldDB" id="A0A2T3B6X4"/>
<feature type="transmembrane region" description="Helical" evidence="6">
    <location>
        <begin position="357"/>
        <end position="378"/>
    </location>
</feature>
<keyword evidence="3 6" id="KW-1133">Transmembrane helix</keyword>
<dbReference type="OrthoDB" id="5376138at2759"/>
<feature type="compositionally biased region" description="Low complexity" evidence="5">
    <location>
        <begin position="556"/>
        <end position="581"/>
    </location>
</feature>
<dbReference type="GO" id="GO:0022857">
    <property type="term" value="F:transmembrane transporter activity"/>
    <property type="evidence" value="ECO:0007669"/>
    <property type="project" value="InterPro"/>
</dbReference>
<dbReference type="GeneID" id="36578261"/>
<dbReference type="Proteomes" id="UP000241818">
    <property type="component" value="Unassembled WGS sequence"/>
</dbReference>
<dbReference type="GO" id="GO:0005886">
    <property type="term" value="C:plasma membrane"/>
    <property type="evidence" value="ECO:0007669"/>
    <property type="project" value="TreeGrafter"/>
</dbReference>
<evidence type="ECO:0000313" key="8">
    <source>
        <dbReference type="EMBL" id="PSS22483.1"/>
    </source>
</evidence>
<dbReference type="InterPro" id="IPR020846">
    <property type="entry name" value="MFS_dom"/>
</dbReference>
<reference evidence="8 9" key="1">
    <citation type="journal article" date="2018" name="New Phytol.">
        <title>Comparative genomics and transcriptomics depict ericoid mycorrhizal fungi as versatile saprotrophs and plant mutualists.</title>
        <authorList>
            <person name="Martino E."/>
            <person name="Morin E."/>
            <person name="Grelet G.A."/>
            <person name="Kuo A."/>
            <person name="Kohler A."/>
            <person name="Daghino S."/>
            <person name="Barry K.W."/>
            <person name="Cichocki N."/>
            <person name="Clum A."/>
            <person name="Dockter R.B."/>
            <person name="Hainaut M."/>
            <person name="Kuo R.C."/>
            <person name="LaButti K."/>
            <person name="Lindahl B.D."/>
            <person name="Lindquist E.A."/>
            <person name="Lipzen A."/>
            <person name="Khouja H.R."/>
            <person name="Magnuson J."/>
            <person name="Murat C."/>
            <person name="Ohm R.A."/>
            <person name="Singer S.W."/>
            <person name="Spatafora J.W."/>
            <person name="Wang M."/>
            <person name="Veneault-Fourrey C."/>
            <person name="Henrissat B."/>
            <person name="Grigoriev I.V."/>
            <person name="Martin F.M."/>
            <person name="Perotto S."/>
        </authorList>
    </citation>
    <scope>NUCLEOTIDE SEQUENCE [LARGE SCALE GENOMIC DNA]</scope>
    <source>
        <strain evidence="8 9">ATCC 22711</strain>
    </source>
</reference>
<feature type="transmembrane region" description="Helical" evidence="6">
    <location>
        <begin position="317"/>
        <end position="336"/>
    </location>
</feature>
<dbReference type="PANTHER" id="PTHR23502">
    <property type="entry name" value="MAJOR FACILITATOR SUPERFAMILY"/>
    <property type="match status" value="1"/>
</dbReference>
<evidence type="ECO:0000256" key="2">
    <source>
        <dbReference type="ARBA" id="ARBA00022692"/>
    </source>
</evidence>
<evidence type="ECO:0000256" key="1">
    <source>
        <dbReference type="ARBA" id="ARBA00004141"/>
    </source>
</evidence>
<proteinExistence type="predicted"/>
<dbReference type="PANTHER" id="PTHR23502:SF13">
    <property type="entry name" value="MULTIDRUG TRANSPORTER, PUTATIVE (AFU_ORTHOLOGUE AFUA_2G12550)-RELATED"/>
    <property type="match status" value="1"/>
</dbReference>
<feature type="transmembrane region" description="Helical" evidence="6">
    <location>
        <begin position="168"/>
        <end position="190"/>
    </location>
</feature>
<accession>A0A2T3B6X4</accession>
<dbReference type="STRING" id="857342.A0A2T3B6X4"/>
<dbReference type="EMBL" id="KZ679009">
    <property type="protein sequence ID" value="PSS22483.1"/>
    <property type="molecule type" value="Genomic_DNA"/>
</dbReference>
<dbReference type="RefSeq" id="XP_024722638.1">
    <property type="nucleotide sequence ID" value="XM_024870180.1"/>
</dbReference>
<evidence type="ECO:0000256" key="5">
    <source>
        <dbReference type="SAM" id="MobiDB-lite"/>
    </source>
</evidence>
<feature type="region of interest" description="Disordered" evidence="5">
    <location>
        <begin position="499"/>
        <end position="581"/>
    </location>
</feature>
<comment type="subcellular location">
    <subcellularLocation>
        <location evidence="1">Membrane</location>
        <topology evidence="1">Multi-pass membrane protein</topology>
    </subcellularLocation>
</comment>
<feature type="transmembrane region" description="Helical" evidence="6">
    <location>
        <begin position="112"/>
        <end position="129"/>
    </location>
</feature>
<keyword evidence="9" id="KW-1185">Reference proteome</keyword>
<feature type="transmembrane region" description="Helical" evidence="6">
    <location>
        <begin position="44"/>
        <end position="61"/>
    </location>
</feature>
<sequence>MRFPTHDIAETHEIEKTGTNDKIELTEDDCYEELGYCFPAWKKWWILTVIFIVQVSMNFNTSLYSNAIGGISERFNVSAQAARVGAAIFLITYAFGCELWAPWSEELGRKPILQASLFLVNIWQLPVALAQNFGTILVGRALGGLSSAGGSVTLGMIADVFEPDKQQYAVAFIVFSSVGGSVLGPVVGGFVEAYCNWRWCIWIQLIFGGFVQALHFFTVPETRTTVLMDRIAKRRRESGHSPNVYGPNELVPFRERFSAKEVLLTWIRPFKMYLTEPIVLTLSLLSGFSDALIFMFIQSFSLVYKQWGFGTVELGLSFIPILVGYFIAWFSFFPAIKRNIQERKSKPDDEKAQYESRLWWLLFTAPCLPIGLIIFAWTSTGPPIHWIGSSIAAAIVGIANYSIYMATIDYMICAYGPYSASATGGNGWSRDFLAGVLTIPATPFFENIGSKDQIANASTILFCISFVLVIAVYVIYFYGPQLRKRSPFAQQLSDARHESAGGHLARVPTSRANSFARSQQNLRIRQNLGSRQNSYAGSHRPVNSRQNSIGGEKNMSAANSRANSRVNSRANSRRNSLTMPV</sequence>
<dbReference type="SUPFAM" id="SSF103473">
    <property type="entry name" value="MFS general substrate transporter"/>
    <property type="match status" value="1"/>
</dbReference>
<feature type="compositionally biased region" description="Polar residues" evidence="5">
    <location>
        <begin position="510"/>
        <end position="549"/>
    </location>
</feature>
<name>A0A2T3B6X4_AMORE</name>
<keyword evidence="2 6" id="KW-0812">Transmembrane</keyword>
<feature type="transmembrane region" description="Helical" evidence="6">
    <location>
        <begin position="81"/>
        <end position="100"/>
    </location>
</feature>
<dbReference type="FunFam" id="1.20.1250.20:FF:000088">
    <property type="entry name" value="MFS multidrug transporter, putative"/>
    <property type="match status" value="1"/>
</dbReference>
<feature type="transmembrane region" description="Helical" evidence="6">
    <location>
        <begin position="460"/>
        <end position="479"/>
    </location>
</feature>
<evidence type="ECO:0000259" key="7">
    <source>
        <dbReference type="PROSITE" id="PS50850"/>
    </source>
</evidence>
<dbReference type="InterPro" id="IPR011701">
    <property type="entry name" value="MFS"/>
</dbReference>
<dbReference type="InParanoid" id="A0A2T3B6X4"/>
<evidence type="ECO:0000313" key="9">
    <source>
        <dbReference type="Proteomes" id="UP000241818"/>
    </source>
</evidence>
<feature type="domain" description="Major facilitator superfamily (MFS) profile" evidence="7">
    <location>
        <begin position="46"/>
        <end position="483"/>
    </location>
</feature>
<keyword evidence="4 6" id="KW-0472">Membrane</keyword>
<feature type="transmembrane region" description="Helical" evidence="6">
    <location>
        <begin position="141"/>
        <end position="161"/>
    </location>
</feature>
<gene>
    <name evidence="8" type="ORF">M430DRAFT_99372</name>
</gene>
<dbReference type="PROSITE" id="PS50850">
    <property type="entry name" value="MFS"/>
    <property type="match status" value="1"/>
</dbReference>